<dbReference type="CDD" id="cd00075">
    <property type="entry name" value="HATPase"/>
    <property type="match status" value="1"/>
</dbReference>
<name>A0A6M1PFZ9_9BACL</name>
<dbReference type="InterPro" id="IPR036097">
    <property type="entry name" value="HisK_dim/P_sf"/>
</dbReference>
<dbReference type="RefSeq" id="WP_165096240.1">
    <property type="nucleotide sequence ID" value="NZ_JAAKGU010000002.1"/>
</dbReference>
<reference evidence="16 17" key="1">
    <citation type="submission" date="2020-02" db="EMBL/GenBank/DDBJ databases">
        <authorList>
            <person name="Gao J."/>
            <person name="Sun J."/>
        </authorList>
    </citation>
    <scope>NUCLEOTIDE SEQUENCE [LARGE SCALE GENOMIC DNA]</scope>
    <source>
        <strain evidence="16 17">7124</strain>
    </source>
</reference>
<dbReference type="Gene3D" id="6.10.340.10">
    <property type="match status" value="1"/>
</dbReference>
<keyword evidence="13" id="KW-0812">Transmembrane</keyword>
<keyword evidence="17" id="KW-1185">Reference proteome</keyword>
<evidence type="ECO:0000259" key="15">
    <source>
        <dbReference type="PROSITE" id="PS50885"/>
    </source>
</evidence>
<dbReference type="EC" id="2.7.13.3" evidence="3"/>
<keyword evidence="7" id="KW-0547">Nucleotide-binding</keyword>
<dbReference type="Pfam" id="PF02518">
    <property type="entry name" value="HATPase_c"/>
    <property type="match status" value="1"/>
</dbReference>
<keyword evidence="9" id="KW-0067">ATP-binding</keyword>
<dbReference type="PROSITE" id="PS50885">
    <property type="entry name" value="HAMP"/>
    <property type="match status" value="1"/>
</dbReference>
<keyword evidence="13" id="KW-1133">Transmembrane helix</keyword>
<dbReference type="Pfam" id="PF00512">
    <property type="entry name" value="HisKA"/>
    <property type="match status" value="1"/>
</dbReference>
<dbReference type="AlphaFoldDB" id="A0A6M1PFZ9"/>
<evidence type="ECO:0000256" key="8">
    <source>
        <dbReference type="ARBA" id="ARBA00022777"/>
    </source>
</evidence>
<feature type="transmembrane region" description="Helical" evidence="13">
    <location>
        <begin position="45"/>
        <end position="65"/>
    </location>
</feature>
<dbReference type="GO" id="GO:0005886">
    <property type="term" value="C:plasma membrane"/>
    <property type="evidence" value="ECO:0007669"/>
    <property type="project" value="UniProtKB-SubCell"/>
</dbReference>
<dbReference type="Gene3D" id="1.10.287.130">
    <property type="match status" value="1"/>
</dbReference>
<keyword evidence="6" id="KW-0808">Transferase</keyword>
<organism evidence="16 17">
    <name type="scientific">Paenibacillus apii</name>
    <dbReference type="NCBI Taxonomy" id="1850370"/>
    <lineage>
        <taxon>Bacteria</taxon>
        <taxon>Bacillati</taxon>
        <taxon>Bacillota</taxon>
        <taxon>Bacilli</taxon>
        <taxon>Bacillales</taxon>
        <taxon>Paenibacillaceae</taxon>
        <taxon>Paenibacillus</taxon>
    </lineage>
</organism>
<evidence type="ECO:0000256" key="7">
    <source>
        <dbReference type="ARBA" id="ARBA00022741"/>
    </source>
</evidence>
<dbReference type="SMART" id="SM00387">
    <property type="entry name" value="HATPase_c"/>
    <property type="match status" value="1"/>
</dbReference>
<evidence type="ECO:0000256" key="10">
    <source>
        <dbReference type="ARBA" id="ARBA00023012"/>
    </source>
</evidence>
<dbReference type="SUPFAM" id="SSF55874">
    <property type="entry name" value="ATPase domain of HSP90 chaperone/DNA topoisomerase II/histidine kinase"/>
    <property type="match status" value="1"/>
</dbReference>
<proteinExistence type="predicted"/>
<evidence type="ECO:0000256" key="11">
    <source>
        <dbReference type="ARBA" id="ARBA00023136"/>
    </source>
</evidence>
<comment type="caution">
    <text evidence="16">The sequence shown here is derived from an EMBL/GenBank/DDBJ whole genome shotgun (WGS) entry which is preliminary data.</text>
</comment>
<dbReference type="CDD" id="cd00082">
    <property type="entry name" value="HisKA"/>
    <property type="match status" value="1"/>
</dbReference>
<accession>A0A6M1PFZ9</accession>
<dbReference type="PANTHER" id="PTHR43711">
    <property type="entry name" value="TWO-COMPONENT HISTIDINE KINASE"/>
    <property type="match status" value="1"/>
</dbReference>
<dbReference type="EMBL" id="JAAKGU010000002">
    <property type="protein sequence ID" value="NGM82240.1"/>
    <property type="molecule type" value="Genomic_DNA"/>
</dbReference>
<evidence type="ECO:0000259" key="14">
    <source>
        <dbReference type="PROSITE" id="PS50109"/>
    </source>
</evidence>
<keyword evidence="4" id="KW-1003">Cell membrane</keyword>
<dbReference type="InterPro" id="IPR050736">
    <property type="entry name" value="Sensor_HK_Regulatory"/>
</dbReference>
<dbReference type="InterPro" id="IPR003660">
    <property type="entry name" value="HAMP_dom"/>
</dbReference>
<dbReference type="InterPro" id="IPR004358">
    <property type="entry name" value="Sig_transdc_His_kin-like_C"/>
</dbReference>
<comment type="catalytic activity">
    <reaction evidence="1">
        <text>ATP + protein L-histidine = ADP + protein N-phospho-L-histidine.</text>
        <dbReference type="EC" id="2.7.13.3"/>
    </reaction>
</comment>
<dbReference type="Proteomes" id="UP000480151">
    <property type="component" value="Unassembled WGS sequence"/>
</dbReference>
<dbReference type="PANTHER" id="PTHR43711:SF1">
    <property type="entry name" value="HISTIDINE KINASE 1"/>
    <property type="match status" value="1"/>
</dbReference>
<keyword evidence="11 13" id="KW-0472">Membrane</keyword>
<sequence length="388" mass="42877">MRRQRASERTVPERAARNRRPRRERSRQPAGGRGQKRLGRAVRGLLGMLAGFSLLIISWTASYFILSMLFKRFGSPSSVYVSQLLGMLLGFLILFCIGGLISLITHGKQNKFYTPILNAVRRISKGDFTAKVEDVERYGRMGELVEGINEMASELSRMETMRQDFISNVSHEIQSPLTSIRGFARALRREDLSRETREHYLDIIEAESARLSGLSDSLLKLSVLESGNFPFEAKPFRLDRQLSNIILACEPQWMGKGIEMEAELAETTVTAVEDLLTQVWTNLLHNSIKFTPAGGTIAIAARPLNGGAEVIISDTGTGIEGEDLPRIFERFYKADKARSAGAGGSGLGLSLVKKIVDLHQGEVRAESRLGEGTAFVVTLPGPPDKQPT</sequence>
<evidence type="ECO:0000313" key="17">
    <source>
        <dbReference type="Proteomes" id="UP000480151"/>
    </source>
</evidence>
<feature type="domain" description="Histidine kinase" evidence="14">
    <location>
        <begin position="168"/>
        <end position="383"/>
    </location>
</feature>
<comment type="subcellular location">
    <subcellularLocation>
        <location evidence="2">Cell membrane</location>
        <topology evidence="2">Multi-pass membrane protein</topology>
    </subcellularLocation>
</comment>
<dbReference type="FunFam" id="3.30.565.10:FF:000006">
    <property type="entry name" value="Sensor histidine kinase WalK"/>
    <property type="match status" value="1"/>
</dbReference>
<keyword evidence="8 16" id="KW-0418">Kinase</keyword>
<dbReference type="PRINTS" id="PR00344">
    <property type="entry name" value="BCTRLSENSOR"/>
</dbReference>
<dbReference type="GO" id="GO:0000155">
    <property type="term" value="F:phosphorelay sensor kinase activity"/>
    <property type="evidence" value="ECO:0007669"/>
    <property type="project" value="InterPro"/>
</dbReference>
<dbReference type="InterPro" id="IPR005467">
    <property type="entry name" value="His_kinase_dom"/>
</dbReference>
<evidence type="ECO:0000256" key="13">
    <source>
        <dbReference type="SAM" id="Phobius"/>
    </source>
</evidence>
<dbReference type="InterPro" id="IPR003594">
    <property type="entry name" value="HATPase_dom"/>
</dbReference>
<dbReference type="SUPFAM" id="SSF47384">
    <property type="entry name" value="Homodimeric domain of signal transducing histidine kinase"/>
    <property type="match status" value="1"/>
</dbReference>
<feature type="compositionally biased region" description="Basic and acidic residues" evidence="12">
    <location>
        <begin position="1"/>
        <end position="16"/>
    </location>
</feature>
<evidence type="ECO:0000256" key="5">
    <source>
        <dbReference type="ARBA" id="ARBA00022553"/>
    </source>
</evidence>
<evidence type="ECO:0000313" key="16">
    <source>
        <dbReference type="EMBL" id="NGM82240.1"/>
    </source>
</evidence>
<dbReference type="GO" id="GO:0005524">
    <property type="term" value="F:ATP binding"/>
    <property type="evidence" value="ECO:0007669"/>
    <property type="project" value="UniProtKB-KW"/>
</dbReference>
<feature type="domain" description="HAMP" evidence="15">
    <location>
        <begin position="116"/>
        <end position="160"/>
    </location>
</feature>
<dbReference type="Gene3D" id="3.30.565.10">
    <property type="entry name" value="Histidine kinase-like ATPase, C-terminal domain"/>
    <property type="match status" value="1"/>
</dbReference>
<dbReference type="FunFam" id="1.10.287.130:FF:000001">
    <property type="entry name" value="Two-component sensor histidine kinase"/>
    <property type="match status" value="1"/>
</dbReference>
<dbReference type="SMART" id="SM00388">
    <property type="entry name" value="HisKA"/>
    <property type="match status" value="1"/>
</dbReference>
<gene>
    <name evidence="16" type="ORF">G5B47_07415</name>
</gene>
<keyword evidence="10" id="KW-0902">Two-component regulatory system</keyword>
<dbReference type="InterPro" id="IPR036890">
    <property type="entry name" value="HATPase_C_sf"/>
</dbReference>
<evidence type="ECO:0000256" key="6">
    <source>
        <dbReference type="ARBA" id="ARBA00022679"/>
    </source>
</evidence>
<feature type="region of interest" description="Disordered" evidence="12">
    <location>
        <begin position="1"/>
        <end position="36"/>
    </location>
</feature>
<evidence type="ECO:0000256" key="9">
    <source>
        <dbReference type="ARBA" id="ARBA00022840"/>
    </source>
</evidence>
<evidence type="ECO:0000256" key="3">
    <source>
        <dbReference type="ARBA" id="ARBA00012438"/>
    </source>
</evidence>
<evidence type="ECO:0000256" key="12">
    <source>
        <dbReference type="SAM" id="MobiDB-lite"/>
    </source>
</evidence>
<feature type="transmembrane region" description="Helical" evidence="13">
    <location>
        <begin position="85"/>
        <end position="104"/>
    </location>
</feature>
<evidence type="ECO:0000256" key="1">
    <source>
        <dbReference type="ARBA" id="ARBA00000085"/>
    </source>
</evidence>
<dbReference type="CDD" id="cd06225">
    <property type="entry name" value="HAMP"/>
    <property type="match status" value="1"/>
</dbReference>
<evidence type="ECO:0000256" key="2">
    <source>
        <dbReference type="ARBA" id="ARBA00004651"/>
    </source>
</evidence>
<evidence type="ECO:0000256" key="4">
    <source>
        <dbReference type="ARBA" id="ARBA00022475"/>
    </source>
</evidence>
<protein>
    <recommendedName>
        <fullName evidence="3">histidine kinase</fullName>
        <ecNumber evidence="3">2.7.13.3</ecNumber>
    </recommendedName>
</protein>
<dbReference type="PROSITE" id="PS50109">
    <property type="entry name" value="HIS_KIN"/>
    <property type="match status" value="1"/>
</dbReference>
<dbReference type="InterPro" id="IPR003661">
    <property type="entry name" value="HisK_dim/P_dom"/>
</dbReference>
<keyword evidence="5" id="KW-0597">Phosphoprotein</keyword>